<gene>
    <name evidence="5" type="ORF">SETIT_1G185800v2</name>
</gene>
<comment type="similarity">
    <text evidence="1">Belongs to the helicase family.</text>
</comment>
<evidence type="ECO:0000256" key="1">
    <source>
        <dbReference type="RuleBase" id="RU363044"/>
    </source>
</evidence>
<dbReference type="GO" id="GO:0005524">
    <property type="term" value="F:ATP binding"/>
    <property type="evidence" value="ECO:0007669"/>
    <property type="project" value="UniProtKB-KW"/>
</dbReference>
<feature type="domain" description="Helitron helicase-like" evidence="3">
    <location>
        <begin position="118"/>
        <end position="286"/>
    </location>
</feature>
<dbReference type="Pfam" id="PF14214">
    <property type="entry name" value="Helitron_like_N"/>
    <property type="match status" value="1"/>
</dbReference>
<sequence length="880" mass="101635">MQLYLYDTVESIAHQIQRSPNLDENLIRLIRGALRDNPYVQAFKSLGSLSNIQEYAIELNTNEPHYIRAYHGCYDPLTYPLFLSHGETGWEDKKIEFQDPPQSQLKRKYTKHKRQLLGSIVFHASRLFQQLLVEWYVKVESMHVDWYSKPAHQALIYADLLLDTLATGEPDASKAGLRIVLSKDFPGSDQDVQARFMNAMTLVTWYGKLDYFVTMTCNPYQKEIMADLLPGQMTQDCPDVVARVYHAKLLDLHDFLIKKGHLGTVAAWAHVTKFQKRGLPHEHFLLVMESESKLKSPDDYDTYISAEIPYPKIYYVLHRLVCKHTMHGPCGALGKDYPCMMDGHHINVEVCSSIKLVKYLYNYIYKGHDRALYTLNAKGNEKLVINEINMQVHLPGMHMVSFKSTDNLKDVVRCEKSQKSMLTEYFKMNASNPEAYKYLHKEFSELQIKRLVYANPNEGERYYLRVLLTHVRGATSYENLKTWHGATHETFRKAAKVMGFVETNKSIDECLTESAMFTMPCSLRRLVATIIVFCECANIRRLWNKHFDSLAKDLQHKSDNSTVVEQMVFRDISYHLTSMGKDISHYGLPKLQQSDDERTRDHYRELTEEQNLGFGEEHLKIINTLNAEQRAGGTGKTYLYKALLVRSMDLIVVATTSSIAASIMPGGRTAHYRFKTPIKLGDSTMCSFTKQTKWDSRVVEALDRTLQDVMGCTDPFGGKVMLFRGDFRQVLPVMARGTRAQITDATLMRSYIWESKTSIDTLIDRVFPNLHCEYTSAAYMRELAILSTRNEHVDAVNAFMIERFPGNKKVYYSFDSIEDDLWNNYPLDFLNSITPNGLPPHELTIKKNCPVILLRNLDPQWPLQWHKTHCERILEQCHWC</sequence>
<comment type="cofactor">
    <cofactor evidence="1">
        <name>Mg(2+)</name>
        <dbReference type="ChEBI" id="CHEBI:18420"/>
    </cofactor>
</comment>
<feature type="domain" description="DNA helicase Pif1-like DEAD-box helicase" evidence="2">
    <location>
        <begin position="632"/>
        <end position="756"/>
    </location>
</feature>
<dbReference type="EMBL" id="CM003528">
    <property type="protein sequence ID" value="RCV06716.1"/>
    <property type="molecule type" value="Genomic_DNA"/>
</dbReference>
<dbReference type="InterPro" id="IPR010285">
    <property type="entry name" value="DNA_helicase_pif1-like_DEAD"/>
</dbReference>
<dbReference type="Pfam" id="PF05970">
    <property type="entry name" value="PIF1"/>
    <property type="match status" value="1"/>
</dbReference>
<keyword evidence="1" id="KW-0347">Helicase</keyword>
<dbReference type="SUPFAM" id="SSF52540">
    <property type="entry name" value="P-loop containing nucleoside triphosphate hydrolases"/>
    <property type="match status" value="1"/>
</dbReference>
<dbReference type="AlphaFoldDB" id="A0A368PLR3"/>
<dbReference type="InterPro" id="IPR025476">
    <property type="entry name" value="Helitron_helicase-like"/>
</dbReference>
<dbReference type="GO" id="GO:0016887">
    <property type="term" value="F:ATP hydrolysis activity"/>
    <property type="evidence" value="ECO:0007669"/>
    <property type="project" value="RHEA"/>
</dbReference>
<keyword evidence="1" id="KW-0547">Nucleotide-binding</keyword>
<reference evidence="5" key="1">
    <citation type="journal article" date="2012" name="Nat. Biotechnol.">
        <title>Reference genome sequence of the model plant Setaria.</title>
        <authorList>
            <person name="Bennetzen J.L."/>
            <person name="Schmutz J."/>
            <person name="Wang H."/>
            <person name="Percifield R."/>
            <person name="Hawkins J."/>
            <person name="Pontaroli A.C."/>
            <person name="Estep M."/>
            <person name="Feng L."/>
            <person name="Vaughn J.N."/>
            <person name="Grimwood J."/>
            <person name="Jenkins J."/>
            <person name="Barry K."/>
            <person name="Lindquist E."/>
            <person name="Hellsten U."/>
            <person name="Deshpande S."/>
            <person name="Wang X."/>
            <person name="Wu X."/>
            <person name="Mitros T."/>
            <person name="Triplett J."/>
            <person name="Yang X."/>
            <person name="Ye C.Y."/>
            <person name="Mauro-Herrera M."/>
            <person name="Wang L."/>
            <person name="Li P."/>
            <person name="Sharma M."/>
            <person name="Sharma R."/>
            <person name="Ronald P.C."/>
            <person name="Panaud O."/>
            <person name="Kellogg E.A."/>
            <person name="Brutnell T.P."/>
            <person name="Doust A.N."/>
            <person name="Tuskan G.A."/>
            <person name="Rokhsar D."/>
            <person name="Devos K.M."/>
        </authorList>
    </citation>
    <scope>NUCLEOTIDE SEQUENCE [LARGE SCALE GENOMIC DNA]</scope>
    <source>
        <strain evidence="5">Yugu1</strain>
    </source>
</reference>
<dbReference type="GO" id="GO:0043139">
    <property type="term" value="F:5'-3' DNA helicase activity"/>
    <property type="evidence" value="ECO:0007669"/>
    <property type="project" value="UniProtKB-EC"/>
</dbReference>
<dbReference type="GO" id="GO:0000723">
    <property type="term" value="P:telomere maintenance"/>
    <property type="evidence" value="ECO:0007669"/>
    <property type="project" value="InterPro"/>
</dbReference>
<dbReference type="GO" id="GO:0006281">
    <property type="term" value="P:DNA repair"/>
    <property type="evidence" value="ECO:0007669"/>
    <property type="project" value="UniProtKB-KW"/>
</dbReference>
<accession>A0A368PLR3</accession>
<dbReference type="EC" id="5.6.2.3" evidence="1"/>
<evidence type="ECO:0000313" key="5">
    <source>
        <dbReference type="EMBL" id="RCV06716.1"/>
    </source>
</evidence>
<comment type="catalytic activity">
    <reaction evidence="1">
        <text>ATP + H2O = ADP + phosphate + H(+)</text>
        <dbReference type="Rhea" id="RHEA:13065"/>
        <dbReference type="ChEBI" id="CHEBI:15377"/>
        <dbReference type="ChEBI" id="CHEBI:15378"/>
        <dbReference type="ChEBI" id="CHEBI:30616"/>
        <dbReference type="ChEBI" id="CHEBI:43474"/>
        <dbReference type="ChEBI" id="CHEBI:456216"/>
        <dbReference type="EC" id="5.6.2.3"/>
    </reaction>
</comment>
<keyword evidence="1" id="KW-0233">DNA recombination</keyword>
<keyword evidence="1" id="KW-0067">ATP-binding</keyword>
<evidence type="ECO:0000259" key="2">
    <source>
        <dbReference type="Pfam" id="PF05970"/>
    </source>
</evidence>
<dbReference type="STRING" id="4555.A0A368PLR3"/>
<dbReference type="GO" id="GO:0006310">
    <property type="term" value="P:DNA recombination"/>
    <property type="evidence" value="ECO:0007669"/>
    <property type="project" value="UniProtKB-KW"/>
</dbReference>
<evidence type="ECO:0000259" key="4">
    <source>
        <dbReference type="Pfam" id="PF21530"/>
    </source>
</evidence>
<feature type="domain" description="DNA helicase Pif1-like 2B" evidence="4">
    <location>
        <begin position="828"/>
        <end position="860"/>
    </location>
</feature>
<dbReference type="InterPro" id="IPR049163">
    <property type="entry name" value="Pif1-like_2B_dom"/>
</dbReference>
<name>A0A368PLR3_SETIT</name>
<dbReference type="OrthoDB" id="684675at2759"/>
<dbReference type="PANTHER" id="PTHR10492:SF91">
    <property type="entry name" value="ATP-DEPENDENT DNA HELICASE"/>
    <property type="match status" value="1"/>
</dbReference>
<keyword evidence="1" id="KW-0227">DNA damage</keyword>
<keyword evidence="1" id="KW-0234">DNA repair</keyword>
<dbReference type="Pfam" id="PF21530">
    <property type="entry name" value="Pif1_2B_dom"/>
    <property type="match status" value="1"/>
</dbReference>
<organism evidence="5">
    <name type="scientific">Setaria italica</name>
    <name type="common">Foxtail millet</name>
    <name type="synonym">Panicum italicum</name>
    <dbReference type="NCBI Taxonomy" id="4555"/>
    <lineage>
        <taxon>Eukaryota</taxon>
        <taxon>Viridiplantae</taxon>
        <taxon>Streptophyta</taxon>
        <taxon>Embryophyta</taxon>
        <taxon>Tracheophyta</taxon>
        <taxon>Spermatophyta</taxon>
        <taxon>Magnoliopsida</taxon>
        <taxon>Liliopsida</taxon>
        <taxon>Poales</taxon>
        <taxon>Poaceae</taxon>
        <taxon>PACMAD clade</taxon>
        <taxon>Panicoideae</taxon>
        <taxon>Panicodae</taxon>
        <taxon>Paniceae</taxon>
        <taxon>Cenchrinae</taxon>
        <taxon>Setaria</taxon>
    </lineage>
</organism>
<keyword evidence="1" id="KW-0378">Hydrolase</keyword>
<reference evidence="5" key="2">
    <citation type="submission" date="2015-07" db="EMBL/GenBank/DDBJ databases">
        <authorList>
            <person name="Noorani M."/>
        </authorList>
    </citation>
    <scope>NUCLEOTIDE SEQUENCE</scope>
    <source>
        <strain evidence="5">Yugu1</strain>
    </source>
</reference>
<protein>
    <recommendedName>
        <fullName evidence="1">ATP-dependent DNA helicase</fullName>
        <ecNumber evidence="1">5.6.2.3</ecNumber>
    </recommendedName>
</protein>
<dbReference type="InterPro" id="IPR027417">
    <property type="entry name" value="P-loop_NTPase"/>
</dbReference>
<dbReference type="Gene3D" id="3.40.50.300">
    <property type="entry name" value="P-loop containing nucleotide triphosphate hydrolases"/>
    <property type="match status" value="1"/>
</dbReference>
<proteinExistence type="inferred from homology"/>
<evidence type="ECO:0000259" key="3">
    <source>
        <dbReference type="Pfam" id="PF14214"/>
    </source>
</evidence>
<dbReference type="PANTHER" id="PTHR10492">
    <property type="match status" value="1"/>
</dbReference>